<dbReference type="PANTHER" id="PTHR35317:SF23">
    <property type="entry name" value="OS04G0629600 PROTEIN"/>
    <property type="match status" value="1"/>
</dbReference>
<dbReference type="InterPro" id="IPR054722">
    <property type="entry name" value="PolX-like_BBD"/>
</dbReference>
<dbReference type="ExpressionAtlas" id="A0A178VF30">
    <property type="expression patterns" value="baseline and differential"/>
</dbReference>
<feature type="domain" description="Retrovirus-related Pol polyprotein from transposon TNT 1-94-like beta-barrel" evidence="2">
    <location>
        <begin position="260"/>
        <end position="334"/>
    </location>
</feature>
<keyword evidence="1" id="KW-0175">Coiled coil</keyword>
<reference evidence="4" key="1">
    <citation type="journal article" date="2016" name="Proc. Natl. Acad. Sci. U.S.A.">
        <title>Chromosome-level assembly of Arabidopsis thaliana Ler reveals the extent of translocation and inversion polymorphisms.</title>
        <authorList>
            <person name="Zapata L."/>
            <person name="Ding J."/>
            <person name="Willing E.M."/>
            <person name="Hartwig B."/>
            <person name="Bezdan D."/>
            <person name="Jiao W.B."/>
            <person name="Patel V."/>
            <person name="Velikkakam James G."/>
            <person name="Koornneef M."/>
            <person name="Ossowski S."/>
            <person name="Schneeberger K."/>
        </authorList>
    </citation>
    <scope>NUCLEOTIDE SEQUENCE [LARGE SCALE GENOMIC DNA]</scope>
    <source>
        <strain evidence="4">cv. Landsberg erecta</strain>
    </source>
</reference>
<name>A0A178VF30_ARATH</name>
<dbReference type="Pfam" id="PF14223">
    <property type="entry name" value="Retrotran_gag_2"/>
    <property type="match status" value="1"/>
</dbReference>
<gene>
    <name evidence="3" type="ordered locus">AXX17_At3g22420</name>
</gene>
<dbReference type="Proteomes" id="UP000078284">
    <property type="component" value="Chromosome 3"/>
</dbReference>
<proteinExistence type="predicted"/>
<dbReference type="EMBL" id="LUHQ01000003">
    <property type="protein sequence ID" value="OAP04278.1"/>
    <property type="molecule type" value="Genomic_DNA"/>
</dbReference>
<comment type="caution">
    <text evidence="3">The sequence shown here is derived from an EMBL/GenBank/DDBJ whole genome shotgun (WGS) entry which is preliminary data.</text>
</comment>
<dbReference type="Pfam" id="PF22936">
    <property type="entry name" value="Pol_BBD"/>
    <property type="match status" value="1"/>
</dbReference>
<feature type="coiled-coil region" evidence="1">
    <location>
        <begin position="106"/>
        <end position="133"/>
    </location>
</feature>
<evidence type="ECO:0000313" key="4">
    <source>
        <dbReference type="Proteomes" id="UP000078284"/>
    </source>
</evidence>
<organism evidence="3 4">
    <name type="scientific">Arabidopsis thaliana</name>
    <name type="common">Mouse-ear cress</name>
    <dbReference type="NCBI Taxonomy" id="3702"/>
    <lineage>
        <taxon>Eukaryota</taxon>
        <taxon>Viridiplantae</taxon>
        <taxon>Streptophyta</taxon>
        <taxon>Embryophyta</taxon>
        <taxon>Tracheophyta</taxon>
        <taxon>Spermatophyta</taxon>
        <taxon>Magnoliopsida</taxon>
        <taxon>eudicotyledons</taxon>
        <taxon>Gunneridae</taxon>
        <taxon>Pentapetalae</taxon>
        <taxon>rosids</taxon>
        <taxon>malvids</taxon>
        <taxon>Brassicales</taxon>
        <taxon>Brassicaceae</taxon>
        <taxon>Camelineae</taxon>
        <taxon>Arabidopsis</taxon>
    </lineage>
</organism>
<sequence>MAAANKQHDAFSDDFDYEIWSSVTKATLTEKELWDVVENGVPPDPSKIPDLAAKIQPEELSRWRDLAVKDMKALQILQSSSLTDSAFRKTLSASSAKDLWDSLEKGNNEQAKLRRLEKQFEEIKREENESLDSYIDRITEIVGKLRVLKVEKSEYEICKKVFASMSDSYGDIHSMMEELMNVHGMTAASLCQYFFLNGYDFESVNEEVFLGLLKNLRLKSKSKKWCDVCYKIDHNLEECNRRIQRYVIIDENVWMVNWEVPNHMTPNEKYFTTLDRTFKADIGTDDGKVLMVGGRGDVKIKMKEGKKKTINNVIFVPELNRNLLSVPQMRERGCSFIVGARGELIVYDRTGQEFGETMRDERSRALFLRLEVIEGNLNS</sequence>
<protein>
    <recommendedName>
        <fullName evidence="2">Retrovirus-related Pol polyprotein from transposon TNT 1-94-like beta-barrel domain-containing protein</fullName>
    </recommendedName>
</protein>
<evidence type="ECO:0000256" key="1">
    <source>
        <dbReference type="SAM" id="Coils"/>
    </source>
</evidence>
<accession>A0A178VF30</accession>
<dbReference type="PANTHER" id="PTHR35317">
    <property type="entry name" value="OS04G0629600 PROTEIN"/>
    <property type="match status" value="1"/>
</dbReference>
<evidence type="ECO:0000259" key="2">
    <source>
        <dbReference type="Pfam" id="PF22936"/>
    </source>
</evidence>
<evidence type="ECO:0000313" key="3">
    <source>
        <dbReference type="EMBL" id="OAP04278.1"/>
    </source>
</evidence>
<dbReference type="AlphaFoldDB" id="A0A178VF30"/>